<dbReference type="HOGENOM" id="CLU_046113_2_1_11"/>
<evidence type="ECO:0000313" key="9">
    <source>
        <dbReference type="EMBL" id="ADB51180.1"/>
    </source>
</evidence>
<accession>D3FAL7</accession>
<dbReference type="KEGG" id="cwo:Cwoe_2761"/>
<evidence type="ECO:0000256" key="3">
    <source>
        <dbReference type="ARBA" id="ARBA00022475"/>
    </source>
</evidence>
<dbReference type="Pfam" id="PF00528">
    <property type="entry name" value="BPD_transp_1"/>
    <property type="match status" value="1"/>
</dbReference>
<evidence type="ECO:0000259" key="8">
    <source>
        <dbReference type="PROSITE" id="PS50928"/>
    </source>
</evidence>
<dbReference type="EMBL" id="CP001854">
    <property type="protein sequence ID" value="ADB51180.1"/>
    <property type="molecule type" value="Genomic_DNA"/>
</dbReference>
<feature type="transmembrane region" description="Helical" evidence="7">
    <location>
        <begin position="94"/>
        <end position="116"/>
    </location>
</feature>
<dbReference type="Proteomes" id="UP000008229">
    <property type="component" value="Chromosome"/>
</dbReference>
<feature type="transmembrane region" description="Helical" evidence="7">
    <location>
        <begin position="63"/>
        <end position="82"/>
    </location>
</feature>
<dbReference type="OrthoDB" id="7274389at2"/>
<evidence type="ECO:0000256" key="6">
    <source>
        <dbReference type="ARBA" id="ARBA00023136"/>
    </source>
</evidence>
<keyword evidence="3" id="KW-1003">Cell membrane</keyword>
<evidence type="ECO:0000256" key="4">
    <source>
        <dbReference type="ARBA" id="ARBA00022692"/>
    </source>
</evidence>
<reference evidence="10" key="2">
    <citation type="submission" date="2010-01" db="EMBL/GenBank/DDBJ databases">
        <title>The complete genome of Conexibacter woesei DSM 14684.</title>
        <authorList>
            <consortium name="US DOE Joint Genome Institute (JGI-PGF)"/>
            <person name="Lucas S."/>
            <person name="Copeland A."/>
            <person name="Lapidus A."/>
            <person name="Glavina del Rio T."/>
            <person name="Dalin E."/>
            <person name="Tice H."/>
            <person name="Bruce D."/>
            <person name="Goodwin L."/>
            <person name="Pitluck S."/>
            <person name="Kyrpides N."/>
            <person name="Mavromatis K."/>
            <person name="Ivanova N."/>
            <person name="Mikhailova N."/>
            <person name="Chertkov O."/>
            <person name="Brettin T."/>
            <person name="Detter J.C."/>
            <person name="Han C."/>
            <person name="Larimer F."/>
            <person name="Land M."/>
            <person name="Hauser L."/>
            <person name="Markowitz V."/>
            <person name="Cheng J.-F."/>
            <person name="Hugenholtz P."/>
            <person name="Woyke T."/>
            <person name="Wu D."/>
            <person name="Pukall R."/>
            <person name="Steenblock K."/>
            <person name="Schneider S."/>
            <person name="Klenk H.-P."/>
            <person name="Eisen J.A."/>
        </authorList>
    </citation>
    <scope>NUCLEOTIDE SEQUENCE [LARGE SCALE GENOMIC DNA]</scope>
    <source>
        <strain evidence="10">DSM 14684 / CIP 108061 / JCM 11494 / NBRC 100937 / ID131577</strain>
    </source>
</reference>
<dbReference type="eggNOG" id="COG0600">
    <property type="taxonomic scope" value="Bacteria"/>
</dbReference>
<dbReference type="PROSITE" id="PS50928">
    <property type="entry name" value="ABC_TM1"/>
    <property type="match status" value="1"/>
</dbReference>
<keyword evidence="6 7" id="KW-0472">Membrane</keyword>
<gene>
    <name evidence="9" type="ordered locus">Cwoe_2761</name>
</gene>
<feature type="transmembrane region" description="Helical" evidence="7">
    <location>
        <begin position="217"/>
        <end position="236"/>
    </location>
</feature>
<reference evidence="9 10" key="1">
    <citation type="journal article" date="2010" name="Stand. Genomic Sci.">
        <title>Complete genome sequence of Conexibacter woesei type strain (ID131577).</title>
        <authorList>
            <person name="Pukall R."/>
            <person name="Lapidus A."/>
            <person name="Glavina Del Rio T."/>
            <person name="Copeland A."/>
            <person name="Tice H."/>
            <person name="Cheng J.-F."/>
            <person name="Lucas S."/>
            <person name="Chen F."/>
            <person name="Nolan M."/>
            <person name="Bruce D."/>
            <person name="Goodwin L."/>
            <person name="Pitluck S."/>
            <person name="Mavromatis K."/>
            <person name="Ivanova N."/>
            <person name="Ovchinnikova G."/>
            <person name="Pati A."/>
            <person name="Chen A."/>
            <person name="Palaniappan K."/>
            <person name="Land M."/>
            <person name="Hauser L."/>
            <person name="Chang Y.-J."/>
            <person name="Jeffries C.D."/>
            <person name="Chain P."/>
            <person name="Meincke L."/>
            <person name="Sims D."/>
            <person name="Brettin T."/>
            <person name="Detter J.C."/>
            <person name="Rohde M."/>
            <person name="Goeker M."/>
            <person name="Bristow J."/>
            <person name="Eisen J.A."/>
            <person name="Markowitz V."/>
            <person name="Kyrpides N.C."/>
            <person name="Klenk H.-P."/>
            <person name="Hugenholtz P."/>
        </authorList>
    </citation>
    <scope>NUCLEOTIDE SEQUENCE [LARGE SCALE GENOMIC DNA]</scope>
    <source>
        <strain evidence="10">DSM 14684 / CIP 108061 / JCM 11494 / NBRC 100937 / ID131577</strain>
    </source>
</reference>
<feature type="transmembrane region" description="Helical" evidence="7">
    <location>
        <begin position="122"/>
        <end position="141"/>
    </location>
</feature>
<evidence type="ECO:0000256" key="1">
    <source>
        <dbReference type="ARBA" id="ARBA00004651"/>
    </source>
</evidence>
<dbReference type="InterPro" id="IPR000515">
    <property type="entry name" value="MetI-like"/>
</dbReference>
<protein>
    <submittedName>
        <fullName evidence="9">Binding-protein-dependent transport systems inner membrane component</fullName>
    </submittedName>
</protein>
<sequence precursor="true">MSRASSRLVAAGAYALLLAGWWALALANDHPGTLWPAPPDVAEQIWTDRAALAENAAATLHEAALGFLFGLLLAVVIALVADRFRTLGEGLQQIALGVYSLPLIALAPVLVIWFGTGITTKVVIAALASFFPILINLSQALRQTDPRTLELMEIAGASGWQRFTRLKLPYALPPLFAAFTVAAPAAIVGAMLAEWVGAEKGLGLMILFSMTSYDVPVLWASLIVASALSLLSYGLFSYSGRRLFGWHPSVHPVRAESR</sequence>
<comment type="subcellular location">
    <subcellularLocation>
        <location evidence="1 7">Cell membrane</location>
        <topology evidence="1 7">Multi-pass membrane protein</topology>
    </subcellularLocation>
</comment>
<dbReference type="InterPro" id="IPR035906">
    <property type="entry name" value="MetI-like_sf"/>
</dbReference>
<proteinExistence type="inferred from homology"/>
<dbReference type="GO" id="GO:0055085">
    <property type="term" value="P:transmembrane transport"/>
    <property type="evidence" value="ECO:0007669"/>
    <property type="project" value="InterPro"/>
</dbReference>
<keyword evidence="5 7" id="KW-1133">Transmembrane helix</keyword>
<dbReference type="PANTHER" id="PTHR30151:SF20">
    <property type="entry name" value="ABC TRANSPORTER PERMEASE PROTEIN HI_0355-RELATED"/>
    <property type="match status" value="1"/>
</dbReference>
<name>D3FAL7_CONWI</name>
<evidence type="ECO:0000256" key="2">
    <source>
        <dbReference type="ARBA" id="ARBA00022448"/>
    </source>
</evidence>
<dbReference type="SUPFAM" id="SSF161098">
    <property type="entry name" value="MetI-like"/>
    <property type="match status" value="1"/>
</dbReference>
<comment type="similarity">
    <text evidence="7">Belongs to the binding-protein-dependent transport system permease family.</text>
</comment>
<dbReference type="PANTHER" id="PTHR30151">
    <property type="entry name" value="ALKANE SULFONATE ABC TRANSPORTER-RELATED, MEMBRANE SUBUNIT"/>
    <property type="match status" value="1"/>
</dbReference>
<dbReference type="STRING" id="469383.Cwoe_2761"/>
<evidence type="ECO:0000256" key="5">
    <source>
        <dbReference type="ARBA" id="ARBA00022989"/>
    </source>
</evidence>
<feature type="domain" description="ABC transmembrane type-1" evidence="8">
    <location>
        <begin position="56"/>
        <end position="236"/>
    </location>
</feature>
<keyword evidence="2 7" id="KW-0813">Transport</keyword>
<dbReference type="Gene3D" id="1.10.3720.10">
    <property type="entry name" value="MetI-like"/>
    <property type="match status" value="1"/>
</dbReference>
<organism evidence="9 10">
    <name type="scientific">Conexibacter woesei (strain DSM 14684 / CCUG 47730 / CIP 108061 / JCM 11494 / NBRC 100937 / ID131577)</name>
    <dbReference type="NCBI Taxonomy" id="469383"/>
    <lineage>
        <taxon>Bacteria</taxon>
        <taxon>Bacillati</taxon>
        <taxon>Actinomycetota</taxon>
        <taxon>Thermoleophilia</taxon>
        <taxon>Solirubrobacterales</taxon>
        <taxon>Conexibacteraceae</taxon>
        <taxon>Conexibacter</taxon>
    </lineage>
</organism>
<dbReference type="GO" id="GO:0005886">
    <property type="term" value="C:plasma membrane"/>
    <property type="evidence" value="ECO:0007669"/>
    <property type="project" value="UniProtKB-SubCell"/>
</dbReference>
<dbReference type="RefSeq" id="WP_012934231.1">
    <property type="nucleotide sequence ID" value="NC_013739.1"/>
</dbReference>
<dbReference type="CDD" id="cd06261">
    <property type="entry name" value="TM_PBP2"/>
    <property type="match status" value="1"/>
</dbReference>
<keyword evidence="10" id="KW-1185">Reference proteome</keyword>
<evidence type="ECO:0000313" key="10">
    <source>
        <dbReference type="Proteomes" id="UP000008229"/>
    </source>
</evidence>
<feature type="transmembrane region" description="Helical" evidence="7">
    <location>
        <begin position="175"/>
        <end position="197"/>
    </location>
</feature>
<dbReference type="AlphaFoldDB" id="D3FAL7"/>
<evidence type="ECO:0000256" key="7">
    <source>
        <dbReference type="RuleBase" id="RU363032"/>
    </source>
</evidence>
<keyword evidence="4 7" id="KW-0812">Transmembrane</keyword>